<name>A0A9Q3JYY5_9BASI</name>
<feature type="domain" description="Integrase catalytic" evidence="2">
    <location>
        <begin position="169"/>
        <end position="263"/>
    </location>
</feature>
<dbReference type="Proteomes" id="UP000765509">
    <property type="component" value="Unassembled WGS sequence"/>
</dbReference>
<dbReference type="FunFam" id="1.10.340.70:FF:000001">
    <property type="entry name" value="Retrovirus-related Pol polyprotein from transposon gypsy-like Protein"/>
    <property type="match status" value="1"/>
</dbReference>
<dbReference type="PROSITE" id="PS50994">
    <property type="entry name" value="INTEGRASE"/>
    <property type="match status" value="1"/>
</dbReference>
<dbReference type="InterPro" id="IPR036397">
    <property type="entry name" value="RNaseH_sf"/>
</dbReference>
<dbReference type="GO" id="GO:0003723">
    <property type="term" value="F:RNA binding"/>
    <property type="evidence" value="ECO:0007669"/>
    <property type="project" value="UniProtKB-KW"/>
</dbReference>
<reference evidence="3" key="1">
    <citation type="submission" date="2021-03" db="EMBL/GenBank/DDBJ databases">
        <title>Draft genome sequence of rust myrtle Austropuccinia psidii MF-1, a brazilian biotype.</title>
        <authorList>
            <person name="Quecine M.C."/>
            <person name="Pachon D.M.R."/>
            <person name="Bonatelli M.L."/>
            <person name="Correr F.H."/>
            <person name="Franceschini L.M."/>
            <person name="Leite T.F."/>
            <person name="Margarido G.R.A."/>
            <person name="Almeida C.A."/>
            <person name="Ferrarezi J.A."/>
            <person name="Labate C.A."/>
        </authorList>
    </citation>
    <scope>NUCLEOTIDE SEQUENCE</scope>
    <source>
        <strain evidence="3">MF-1</strain>
    </source>
</reference>
<proteinExistence type="predicted"/>
<dbReference type="PANTHER" id="PTHR37984:SF5">
    <property type="entry name" value="PROTEIN NYNRIN-LIKE"/>
    <property type="match status" value="1"/>
</dbReference>
<dbReference type="OrthoDB" id="7700898at2759"/>
<dbReference type="InterPro" id="IPR012337">
    <property type="entry name" value="RNaseH-like_sf"/>
</dbReference>
<sequence>MSSKILTPHQDRWAEFLSEFHFSITYDPGHLAILPDALSFKVEAFSNLIKSIQKALWQDSQYRSILQDLGKGKSVQDYSFDSSSQLLLFKDWVVVPNDPIIQLSILQKRHDSPLAGHPGKEKTLKLVKQDFHWPGMTQVIKDYVSSFQQCSRNKYIHHKKFGLLKPLPIPNGPWMCLSMDCITQLPLSNLFDSILVIVNIFSKMAVFIPKMSSITSLDLAHLFLNNIFSKHGLPSSIVSDRRSLFISSFWKNLCQQLKISRDL</sequence>
<dbReference type="GO" id="GO:0015074">
    <property type="term" value="P:DNA integration"/>
    <property type="evidence" value="ECO:0007669"/>
    <property type="project" value="InterPro"/>
</dbReference>
<dbReference type="GO" id="GO:0005634">
    <property type="term" value="C:nucleus"/>
    <property type="evidence" value="ECO:0007669"/>
    <property type="project" value="UniProtKB-ARBA"/>
</dbReference>
<accession>A0A9Q3JYY5</accession>
<keyword evidence="4" id="KW-1185">Reference proteome</keyword>
<organism evidence="3 4">
    <name type="scientific">Austropuccinia psidii MF-1</name>
    <dbReference type="NCBI Taxonomy" id="1389203"/>
    <lineage>
        <taxon>Eukaryota</taxon>
        <taxon>Fungi</taxon>
        <taxon>Dikarya</taxon>
        <taxon>Basidiomycota</taxon>
        <taxon>Pucciniomycotina</taxon>
        <taxon>Pucciniomycetes</taxon>
        <taxon>Pucciniales</taxon>
        <taxon>Sphaerophragmiaceae</taxon>
        <taxon>Austropuccinia</taxon>
    </lineage>
</organism>
<dbReference type="PANTHER" id="PTHR37984">
    <property type="entry name" value="PROTEIN CBG26694"/>
    <property type="match status" value="1"/>
</dbReference>
<feature type="non-terminal residue" evidence="3">
    <location>
        <position position="263"/>
    </location>
</feature>
<evidence type="ECO:0000313" key="4">
    <source>
        <dbReference type="Proteomes" id="UP000765509"/>
    </source>
</evidence>
<dbReference type="InterPro" id="IPR041588">
    <property type="entry name" value="Integrase_H2C2"/>
</dbReference>
<protein>
    <recommendedName>
        <fullName evidence="2">Integrase catalytic domain-containing protein</fullName>
    </recommendedName>
</protein>
<evidence type="ECO:0000313" key="3">
    <source>
        <dbReference type="EMBL" id="MBW0569980.1"/>
    </source>
</evidence>
<dbReference type="Gene3D" id="3.30.420.10">
    <property type="entry name" value="Ribonuclease H-like superfamily/Ribonuclease H"/>
    <property type="match status" value="1"/>
</dbReference>
<evidence type="ECO:0000256" key="1">
    <source>
        <dbReference type="ARBA" id="ARBA00022884"/>
    </source>
</evidence>
<dbReference type="EMBL" id="AVOT02085394">
    <property type="protein sequence ID" value="MBW0569980.1"/>
    <property type="molecule type" value="Genomic_DNA"/>
</dbReference>
<dbReference type="SUPFAM" id="SSF53098">
    <property type="entry name" value="Ribonuclease H-like"/>
    <property type="match status" value="1"/>
</dbReference>
<evidence type="ECO:0000259" key="2">
    <source>
        <dbReference type="PROSITE" id="PS50994"/>
    </source>
</evidence>
<gene>
    <name evidence="3" type="ORF">O181_109695</name>
</gene>
<dbReference type="AlphaFoldDB" id="A0A9Q3JYY5"/>
<comment type="caution">
    <text evidence="3">The sequence shown here is derived from an EMBL/GenBank/DDBJ whole genome shotgun (WGS) entry which is preliminary data.</text>
</comment>
<dbReference type="InterPro" id="IPR050951">
    <property type="entry name" value="Retrovirus_Pol_polyprotein"/>
</dbReference>
<keyword evidence="1" id="KW-0694">RNA-binding</keyword>
<dbReference type="Gene3D" id="1.10.340.70">
    <property type="match status" value="1"/>
</dbReference>
<dbReference type="Pfam" id="PF17921">
    <property type="entry name" value="Integrase_H2C2"/>
    <property type="match status" value="1"/>
</dbReference>
<dbReference type="InterPro" id="IPR001584">
    <property type="entry name" value="Integrase_cat-core"/>
</dbReference>